<evidence type="ECO:0000313" key="10">
    <source>
        <dbReference type="Proteomes" id="UP000782880"/>
    </source>
</evidence>
<protein>
    <submittedName>
        <fullName evidence="9">Iron ABC transporter permease</fullName>
    </submittedName>
</protein>
<dbReference type="Pfam" id="PF01032">
    <property type="entry name" value="FecCD"/>
    <property type="match status" value="1"/>
</dbReference>
<dbReference type="PANTHER" id="PTHR30472:SF70">
    <property type="entry name" value="MOLYBDATE IMPORT SYSTEM PERMEASE PROTEIN MOLB"/>
    <property type="match status" value="1"/>
</dbReference>
<dbReference type="GO" id="GO:0005886">
    <property type="term" value="C:plasma membrane"/>
    <property type="evidence" value="ECO:0007669"/>
    <property type="project" value="UniProtKB-SubCell"/>
</dbReference>
<evidence type="ECO:0000256" key="8">
    <source>
        <dbReference type="SAM" id="Phobius"/>
    </source>
</evidence>
<dbReference type="InterPro" id="IPR000522">
    <property type="entry name" value="ABC_transptr_permease_BtuC"/>
</dbReference>
<keyword evidence="5 8" id="KW-0812">Transmembrane</keyword>
<evidence type="ECO:0000256" key="4">
    <source>
        <dbReference type="ARBA" id="ARBA00022475"/>
    </source>
</evidence>
<feature type="transmembrane region" description="Helical" evidence="8">
    <location>
        <begin position="188"/>
        <end position="210"/>
    </location>
</feature>
<dbReference type="EMBL" id="DYVE01000136">
    <property type="protein sequence ID" value="HJG28057.1"/>
    <property type="molecule type" value="Genomic_DNA"/>
</dbReference>
<dbReference type="InterPro" id="IPR037294">
    <property type="entry name" value="ABC_BtuC-like"/>
</dbReference>
<evidence type="ECO:0000256" key="5">
    <source>
        <dbReference type="ARBA" id="ARBA00022692"/>
    </source>
</evidence>
<feature type="transmembrane region" description="Helical" evidence="8">
    <location>
        <begin position="116"/>
        <end position="135"/>
    </location>
</feature>
<name>A0A921ILD9_9FIRM</name>
<accession>A0A921ILD9</accession>
<keyword evidence="6 8" id="KW-1133">Transmembrane helix</keyword>
<evidence type="ECO:0000256" key="6">
    <source>
        <dbReference type="ARBA" id="ARBA00022989"/>
    </source>
</evidence>
<reference evidence="9" key="2">
    <citation type="submission" date="2021-09" db="EMBL/GenBank/DDBJ databases">
        <authorList>
            <person name="Gilroy R."/>
        </authorList>
    </citation>
    <scope>NUCLEOTIDE SEQUENCE</scope>
    <source>
        <strain evidence="9">ChiBcec21-2208</strain>
    </source>
</reference>
<feature type="transmembrane region" description="Helical" evidence="8">
    <location>
        <begin position="308"/>
        <end position="327"/>
    </location>
</feature>
<keyword evidence="4" id="KW-1003">Cell membrane</keyword>
<dbReference type="Gene3D" id="1.10.3470.10">
    <property type="entry name" value="ABC transporter involved in vitamin B12 uptake, BtuC"/>
    <property type="match status" value="1"/>
</dbReference>
<dbReference type="GO" id="GO:0022857">
    <property type="term" value="F:transmembrane transporter activity"/>
    <property type="evidence" value="ECO:0007669"/>
    <property type="project" value="InterPro"/>
</dbReference>
<feature type="transmembrane region" description="Helical" evidence="8">
    <location>
        <begin position="236"/>
        <end position="263"/>
    </location>
</feature>
<feature type="transmembrane region" description="Helical" evidence="8">
    <location>
        <begin position="275"/>
        <end position="296"/>
    </location>
</feature>
<comment type="caution">
    <text evidence="9">The sequence shown here is derived from an EMBL/GenBank/DDBJ whole genome shotgun (WGS) entry which is preliminary data.</text>
</comment>
<evidence type="ECO:0000256" key="3">
    <source>
        <dbReference type="ARBA" id="ARBA00022448"/>
    </source>
</evidence>
<feature type="transmembrane region" description="Helical" evidence="8">
    <location>
        <begin position="90"/>
        <end position="110"/>
    </location>
</feature>
<sequence length="334" mass="33978">MCSRTRLCTLLVLALLVLLAAASVCVGTFPLSLGQICTLLGGGLRDTMEARIFFTLRLPRTGAAVLAGLALGVAGGVYQTIFRNPLASPDLTGVAGGASLGAAAAIVLGAGSAVQIMGGAFVCGMASLAAVLALVRAARADRTATYVLAGILVSALAEAGVMLLKTLADPERELAAIEYWTMGSLSAITLAKLTVMAPPVLVGLVLVLLFRRQVALLSLGEESARASGLEPGRWRVLLLALTTLMVAAVVSVAGVISFVGLIAPHIAYRLLRRRGGAFLPLCALVAADLMLAADLLARSAGQGAELPLSIFTVLFAAPVLAALLVGGRGQEDAA</sequence>
<dbReference type="GO" id="GO:0033214">
    <property type="term" value="P:siderophore-iron import into cell"/>
    <property type="evidence" value="ECO:0007669"/>
    <property type="project" value="TreeGrafter"/>
</dbReference>
<evidence type="ECO:0000256" key="7">
    <source>
        <dbReference type="ARBA" id="ARBA00023136"/>
    </source>
</evidence>
<dbReference type="Proteomes" id="UP000782880">
    <property type="component" value="Unassembled WGS sequence"/>
</dbReference>
<dbReference type="SUPFAM" id="SSF81345">
    <property type="entry name" value="ABC transporter involved in vitamin B12 uptake, BtuC"/>
    <property type="match status" value="1"/>
</dbReference>
<comment type="similarity">
    <text evidence="2">Belongs to the binding-protein-dependent transport system permease family. FecCD subfamily.</text>
</comment>
<organism evidence="9 10">
    <name type="scientific">Subdoligranulum variabile</name>
    <dbReference type="NCBI Taxonomy" id="214851"/>
    <lineage>
        <taxon>Bacteria</taxon>
        <taxon>Bacillati</taxon>
        <taxon>Bacillota</taxon>
        <taxon>Clostridia</taxon>
        <taxon>Eubacteriales</taxon>
        <taxon>Oscillospiraceae</taxon>
        <taxon>Subdoligranulum</taxon>
    </lineage>
</organism>
<gene>
    <name evidence="9" type="ORF">K8V20_05335</name>
</gene>
<feature type="transmembrane region" description="Helical" evidence="8">
    <location>
        <begin position="58"/>
        <end position="78"/>
    </location>
</feature>
<dbReference type="CDD" id="cd06550">
    <property type="entry name" value="TM_ABC_iron-siderophores_like"/>
    <property type="match status" value="1"/>
</dbReference>
<comment type="subcellular location">
    <subcellularLocation>
        <location evidence="1">Cell membrane</location>
        <topology evidence="1">Multi-pass membrane protein</topology>
    </subcellularLocation>
</comment>
<evidence type="ECO:0000313" key="9">
    <source>
        <dbReference type="EMBL" id="HJG28057.1"/>
    </source>
</evidence>
<proteinExistence type="inferred from homology"/>
<dbReference type="PANTHER" id="PTHR30472">
    <property type="entry name" value="FERRIC ENTEROBACTIN TRANSPORT SYSTEM PERMEASE PROTEIN"/>
    <property type="match status" value="1"/>
</dbReference>
<keyword evidence="7 8" id="KW-0472">Membrane</keyword>
<evidence type="ECO:0000256" key="2">
    <source>
        <dbReference type="ARBA" id="ARBA00007935"/>
    </source>
</evidence>
<evidence type="ECO:0000256" key="1">
    <source>
        <dbReference type="ARBA" id="ARBA00004651"/>
    </source>
</evidence>
<keyword evidence="3" id="KW-0813">Transport</keyword>
<reference evidence="9" key="1">
    <citation type="journal article" date="2021" name="PeerJ">
        <title>Extensive microbial diversity within the chicken gut microbiome revealed by metagenomics and culture.</title>
        <authorList>
            <person name="Gilroy R."/>
            <person name="Ravi A."/>
            <person name="Getino M."/>
            <person name="Pursley I."/>
            <person name="Horton D.L."/>
            <person name="Alikhan N.F."/>
            <person name="Baker D."/>
            <person name="Gharbi K."/>
            <person name="Hall N."/>
            <person name="Watson M."/>
            <person name="Adriaenssens E.M."/>
            <person name="Foster-Nyarko E."/>
            <person name="Jarju S."/>
            <person name="Secka A."/>
            <person name="Antonio M."/>
            <person name="Oren A."/>
            <person name="Chaudhuri R.R."/>
            <person name="La Ragione R."/>
            <person name="Hildebrand F."/>
            <person name="Pallen M.J."/>
        </authorList>
    </citation>
    <scope>NUCLEOTIDE SEQUENCE</scope>
    <source>
        <strain evidence="9">ChiBcec21-2208</strain>
    </source>
</reference>
<dbReference type="AlphaFoldDB" id="A0A921ILD9"/>